<evidence type="ECO:0000256" key="1">
    <source>
        <dbReference type="SAM" id="SignalP"/>
    </source>
</evidence>
<sequence length="716" mass="80400">MKQIHHLLLLLLLPLSAIAEEEWSFITLADWHGAESFAVDPSTSSINYQNHLSTISYVKQNYGGDLIILPGDTNNGKWDRQQFRDKLDPNGGMTEQQVILQAGRNCYSTMKNLFTESGFENMLVALGDHEIGGNAWQRDSLKVNSLSLFRQGFVEGFNLNANGDFIYGDLFGTVDARPFGTDFEQTSFVHRHKNALFVTVDAFTQHDDLLFDRELGIGGEGVVSCTVLGKHLEWFENILKEARKDDTIKHIFVQAHLPIIQPVQKVVCSGQYFDRGEDSEFWRIMNEYKVDVYFAGEVHANTATKSNTSNLVQIVTRGNMFNNFLKVKVNDDVIEIEAYNEIGDLPKFNNQYEQHGYLTIDKTQDETLITSQGVLKLLDRDSELIHLTFEEILPLSERQVLGMIHDQMEEKLIGDSVTMRGVSCEEAILNYGEFGQQFDAQVANVQLVTGRVGNFAAQFGENSRMSFYGTGANAGGNIISFSMYIKTGMNTGEMILVHYGAMFGKPRNSSKDIFTLTLENGRPKVYTQIELFKATIDTTLNVADNKWHHIAVSMPRKSCTLAEIEIYVDYELVDMEIPSNDENIFVTTSGRMSIGSFGYSAPGYEEAFPNLSNYIGLIDDFKVVSRPLDFASTDSQITAKEFDVTEGVKCNRSGIKKKKIRGKLKKCTRRCTKDPSCVAYEFKVLPEGKGKPKCFLLYEKPSIGAEATQTKCAIVV</sequence>
<comment type="caution">
    <text evidence="3">The sequence shown here is derived from an EMBL/GenBank/DDBJ whole genome shotgun (WGS) entry which is preliminary data.</text>
</comment>
<dbReference type="SUPFAM" id="SSF49899">
    <property type="entry name" value="Concanavalin A-like lectins/glucanases"/>
    <property type="match status" value="1"/>
</dbReference>
<feature type="signal peptide" evidence="1">
    <location>
        <begin position="1"/>
        <end position="19"/>
    </location>
</feature>
<dbReference type="GO" id="GO:0016787">
    <property type="term" value="F:hydrolase activity"/>
    <property type="evidence" value="ECO:0007669"/>
    <property type="project" value="InterPro"/>
</dbReference>
<dbReference type="SUPFAM" id="SSF56300">
    <property type="entry name" value="Metallo-dependent phosphatases"/>
    <property type="match status" value="1"/>
</dbReference>
<dbReference type="Pfam" id="PF02210">
    <property type="entry name" value="Laminin_G_2"/>
    <property type="match status" value="1"/>
</dbReference>
<dbReference type="PROSITE" id="PS50025">
    <property type="entry name" value="LAM_G_DOMAIN"/>
    <property type="match status" value="1"/>
</dbReference>
<dbReference type="InterPro" id="IPR004843">
    <property type="entry name" value="Calcineurin-like_PHP"/>
</dbReference>
<dbReference type="InterPro" id="IPR001791">
    <property type="entry name" value="Laminin_G"/>
</dbReference>
<dbReference type="Pfam" id="PF00149">
    <property type="entry name" value="Metallophos"/>
    <property type="match status" value="1"/>
</dbReference>
<dbReference type="Gene3D" id="2.60.120.200">
    <property type="match status" value="1"/>
</dbReference>
<accession>A0AAD3GYT4</accession>
<name>A0AAD3GYT4_9STRA</name>
<evidence type="ECO:0000313" key="4">
    <source>
        <dbReference type="Proteomes" id="UP001054902"/>
    </source>
</evidence>
<dbReference type="AlphaFoldDB" id="A0AAD3GYT4"/>
<dbReference type="Gene3D" id="3.60.21.10">
    <property type="match status" value="1"/>
</dbReference>
<dbReference type="CDD" id="cd00110">
    <property type="entry name" value="LamG"/>
    <property type="match status" value="1"/>
</dbReference>
<dbReference type="InterPro" id="IPR013320">
    <property type="entry name" value="ConA-like_dom_sf"/>
</dbReference>
<organism evidence="3 4">
    <name type="scientific">Chaetoceros tenuissimus</name>
    <dbReference type="NCBI Taxonomy" id="426638"/>
    <lineage>
        <taxon>Eukaryota</taxon>
        <taxon>Sar</taxon>
        <taxon>Stramenopiles</taxon>
        <taxon>Ochrophyta</taxon>
        <taxon>Bacillariophyta</taxon>
        <taxon>Coscinodiscophyceae</taxon>
        <taxon>Chaetocerotophycidae</taxon>
        <taxon>Chaetocerotales</taxon>
        <taxon>Chaetocerotaceae</taxon>
        <taxon>Chaetoceros</taxon>
    </lineage>
</organism>
<feature type="domain" description="Laminin G" evidence="2">
    <location>
        <begin position="454"/>
        <end position="650"/>
    </location>
</feature>
<gene>
    <name evidence="3" type="ORF">CTEN210_00861</name>
</gene>
<dbReference type="Proteomes" id="UP001054902">
    <property type="component" value="Unassembled WGS sequence"/>
</dbReference>
<protein>
    <recommendedName>
        <fullName evidence="2">Laminin G domain-containing protein</fullName>
    </recommendedName>
</protein>
<evidence type="ECO:0000313" key="3">
    <source>
        <dbReference type="EMBL" id="GFH44387.1"/>
    </source>
</evidence>
<keyword evidence="4" id="KW-1185">Reference proteome</keyword>
<keyword evidence="1" id="KW-0732">Signal</keyword>
<dbReference type="EMBL" id="BLLK01000019">
    <property type="protein sequence ID" value="GFH44387.1"/>
    <property type="molecule type" value="Genomic_DNA"/>
</dbReference>
<feature type="chain" id="PRO_5042183753" description="Laminin G domain-containing protein" evidence="1">
    <location>
        <begin position="20"/>
        <end position="716"/>
    </location>
</feature>
<dbReference type="InterPro" id="IPR029052">
    <property type="entry name" value="Metallo-depent_PP-like"/>
</dbReference>
<evidence type="ECO:0000259" key="2">
    <source>
        <dbReference type="PROSITE" id="PS50025"/>
    </source>
</evidence>
<reference evidence="3 4" key="1">
    <citation type="journal article" date="2021" name="Sci. Rep.">
        <title>The genome of the diatom Chaetoceros tenuissimus carries an ancient integrated fragment of an extant virus.</title>
        <authorList>
            <person name="Hongo Y."/>
            <person name="Kimura K."/>
            <person name="Takaki Y."/>
            <person name="Yoshida Y."/>
            <person name="Baba S."/>
            <person name="Kobayashi G."/>
            <person name="Nagasaki K."/>
            <person name="Hano T."/>
            <person name="Tomaru Y."/>
        </authorList>
    </citation>
    <scope>NUCLEOTIDE SEQUENCE [LARGE SCALE GENOMIC DNA]</scope>
    <source>
        <strain evidence="3 4">NIES-3715</strain>
    </source>
</reference>
<dbReference type="SMART" id="SM00282">
    <property type="entry name" value="LamG"/>
    <property type="match status" value="1"/>
</dbReference>
<proteinExistence type="predicted"/>